<dbReference type="SUPFAM" id="SSF51735">
    <property type="entry name" value="NAD(P)-binding Rossmann-fold domains"/>
    <property type="match status" value="1"/>
</dbReference>
<dbReference type="GO" id="GO:0006567">
    <property type="term" value="P:L-threonine catabolic process"/>
    <property type="evidence" value="ECO:0007669"/>
    <property type="project" value="TreeGrafter"/>
</dbReference>
<sequence>METILITGSNGEIGSQLLSSVKKNNAKIIAFDINKPITNYKNILYIKDTIVNEKIIKKLFNNFAITQVYHFAALLSQSAIKNPQLAKQVNEEGSRLIIDSAFDSGIKNGNFVRFFFPSSIAVYGPRKLIKAKEADIIQPTTIYGKNKLVIEQYGAEKHEQSYKLNSGIDFRSIRFPGIISPYTIPNGGTTDFAPQMLHAAATFLSKNNKENYECKIDKSTKLPFIGIHKAVESIIQLMSADDIQSKLRTFNIEEVSLTPNDIIRILQKEFPKFNISYNIEEKLQSVADTWPDSLNCEKAKKEWSFSNKHDKKSFFMEYLIPTVKKYYGRH</sequence>
<dbReference type="Gene3D" id="3.40.50.720">
    <property type="entry name" value="NAD(P)-binding Rossmann-like Domain"/>
    <property type="match status" value="1"/>
</dbReference>
<comment type="similarity">
    <text evidence="1">Belongs to the NAD(P)-dependent epimerase/dehydratase family.</text>
</comment>
<gene>
    <name evidence="3" type="ORF">METZ01_LOCUS18079</name>
</gene>
<dbReference type="PANTHER" id="PTHR42687">
    <property type="entry name" value="L-THREONINE 3-DEHYDROGENASE"/>
    <property type="match status" value="1"/>
</dbReference>
<dbReference type="InterPro" id="IPR001509">
    <property type="entry name" value="Epimerase_deHydtase"/>
</dbReference>
<organism evidence="3">
    <name type="scientific">marine metagenome</name>
    <dbReference type="NCBI Taxonomy" id="408172"/>
    <lineage>
        <taxon>unclassified sequences</taxon>
        <taxon>metagenomes</taxon>
        <taxon>ecological metagenomes</taxon>
    </lineage>
</organism>
<dbReference type="InterPro" id="IPR036291">
    <property type="entry name" value="NAD(P)-bd_dom_sf"/>
</dbReference>
<evidence type="ECO:0000313" key="3">
    <source>
        <dbReference type="EMBL" id="SUZ65225.1"/>
    </source>
</evidence>
<evidence type="ECO:0000256" key="1">
    <source>
        <dbReference type="ARBA" id="ARBA00007637"/>
    </source>
</evidence>
<protein>
    <recommendedName>
        <fullName evidence="2">NAD-dependent epimerase/dehydratase domain-containing protein</fullName>
    </recommendedName>
</protein>
<evidence type="ECO:0000259" key="2">
    <source>
        <dbReference type="Pfam" id="PF01370"/>
    </source>
</evidence>
<dbReference type="PANTHER" id="PTHR42687:SF1">
    <property type="entry name" value="L-THREONINE 3-DEHYDROGENASE, MITOCHONDRIAL"/>
    <property type="match status" value="1"/>
</dbReference>
<feature type="domain" description="NAD-dependent epimerase/dehydratase" evidence="2">
    <location>
        <begin position="4"/>
        <end position="251"/>
    </location>
</feature>
<name>A0A381PDX7_9ZZZZ</name>
<dbReference type="EMBL" id="UINC01000953">
    <property type="protein sequence ID" value="SUZ65225.1"/>
    <property type="molecule type" value="Genomic_DNA"/>
</dbReference>
<reference evidence="3" key="1">
    <citation type="submission" date="2018-05" db="EMBL/GenBank/DDBJ databases">
        <authorList>
            <person name="Lanie J.A."/>
            <person name="Ng W.-L."/>
            <person name="Kazmierczak K.M."/>
            <person name="Andrzejewski T.M."/>
            <person name="Davidsen T.M."/>
            <person name="Wayne K.J."/>
            <person name="Tettelin H."/>
            <person name="Glass J.I."/>
            <person name="Rusch D."/>
            <person name="Podicherti R."/>
            <person name="Tsui H.-C.T."/>
            <person name="Winkler M.E."/>
        </authorList>
    </citation>
    <scope>NUCLEOTIDE SEQUENCE</scope>
</reference>
<dbReference type="Pfam" id="PF01370">
    <property type="entry name" value="Epimerase"/>
    <property type="match status" value="1"/>
</dbReference>
<dbReference type="GO" id="GO:0008743">
    <property type="term" value="F:L-threonine 3-dehydrogenase activity"/>
    <property type="evidence" value="ECO:0007669"/>
    <property type="project" value="TreeGrafter"/>
</dbReference>
<dbReference type="AlphaFoldDB" id="A0A381PDX7"/>
<accession>A0A381PDX7</accession>
<proteinExistence type="inferred from homology"/>
<dbReference type="InterPro" id="IPR051225">
    <property type="entry name" value="NAD(P)_epim/dehydratase"/>
</dbReference>